<feature type="compositionally biased region" description="Low complexity" evidence="2">
    <location>
        <begin position="392"/>
        <end position="407"/>
    </location>
</feature>
<feature type="compositionally biased region" description="Basic and acidic residues" evidence="2">
    <location>
        <begin position="197"/>
        <end position="213"/>
    </location>
</feature>
<feature type="compositionally biased region" description="Basic residues" evidence="2">
    <location>
        <begin position="54"/>
        <end position="63"/>
    </location>
</feature>
<evidence type="ECO:0000259" key="3">
    <source>
        <dbReference type="Pfam" id="PF04676"/>
    </source>
</evidence>
<gene>
    <name evidence="5" type="ORF">Agabi119p4_7342</name>
</gene>
<dbReference type="SUPFAM" id="SSF54197">
    <property type="entry name" value="HIT-like"/>
    <property type="match status" value="1"/>
</dbReference>
<dbReference type="Gene3D" id="3.30.428.10">
    <property type="entry name" value="HIT-like"/>
    <property type="match status" value="1"/>
</dbReference>
<feature type="domain" description="Cwf19-like C-terminal" evidence="4">
    <location>
        <begin position="575"/>
        <end position="698"/>
    </location>
</feature>
<evidence type="ECO:0000256" key="2">
    <source>
        <dbReference type="SAM" id="MobiDB-lite"/>
    </source>
</evidence>
<comment type="caution">
    <text evidence="5">The sequence shown here is derived from an EMBL/GenBank/DDBJ whole genome shotgun (WGS) entry which is preliminary data.</text>
</comment>
<feature type="region of interest" description="Disordered" evidence="2">
    <location>
        <begin position="463"/>
        <end position="491"/>
    </location>
</feature>
<dbReference type="Proteomes" id="UP000629468">
    <property type="component" value="Unassembled WGS sequence"/>
</dbReference>
<dbReference type="InterPro" id="IPR040194">
    <property type="entry name" value="Cwf19-like"/>
</dbReference>
<dbReference type="Pfam" id="PF04677">
    <property type="entry name" value="CwfJ_C_1"/>
    <property type="match status" value="1"/>
</dbReference>
<accession>A0A8H7C6P2</accession>
<evidence type="ECO:0000256" key="1">
    <source>
        <dbReference type="ARBA" id="ARBA00006795"/>
    </source>
</evidence>
<comment type="similarity">
    <text evidence="1">Belongs to the CWF19 family.</text>
</comment>
<dbReference type="Pfam" id="PF04676">
    <property type="entry name" value="CwfJ_C_2"/>
    <property type="match status" value="1"/>
</dbReference>
<feature type="region of interest" description="Disordered" evidence="2">
    <location>
        <begin position="1"/>
        <end position="70"/>
    </location>
</feature>
<evidence type="ECO:0008006" key="7">
    <source>
        <dbReference type="Google" id="ProtNLM"/>
    </source>
</evidence>
<feature type="compositionally biased region" description="Low complexity" evidence="2">
    <location>
        <begin position="327"/>
        <end position="336"/>
    </location>
</feature>
<dbReference type="InterPro" id="IPR006768">
    <property type="entry name" value="Cwf19-like_C_dom-1"/>
</dbReference>
<feature type="compositionally biased region" description="Basic and acidic residues" evidence="2">
    <location>
        <begin position="1"/>
        <end position="22"/>
    </location>
</feature>
<feature type="compositionally biased region" description="Pro residues" evidence="2">
    <location>
        <begin position="226"/>
        <end position="236"/>
    </location>
</feature>
<dbReference type="AlphaFoldDB" id="A0A8H7C6P2"/>
<dbReference type="InterPro" id="IPR036265">
    <property type="entry name" value="HIT-like_sf"/>
</dbReference>
<dbReference type="EMBL" id="JABXXO010000010">
    <property type="protein sequence ID" value="KAF7768099.1"/>
    <property type="molecule type" value="Genomic_DNA"/>
</dbReference>
<evidence type="ECO:0000313" key="6">
    <source>
        <dbReference type="Proteomes" id="UP000629468"/>
    </source>
</evidence>
<evidence type="ECO:0000259" key="4">
    <source>
        <dbReference type="Pfam" id="PF04677"/>
    </source>
</evidence>
<name>A0A8H7C6P2_AGABI</name>
<evidence type="ECO:0000313" key="5">
    <source>
        <dbReference type="EMBL" id="KAF7768099.1"/>
    </source>
</evidence>
<protein>
    <recommendedName>
        <fullName evidence="7">Cwf19-like C-terminal domain-containing protein</fullName>
    </recommendedName>
</protein>
<feature type="compositionally biased region" description="Basic and acidic residues" evidence="2">
    <location>
        <begin position="44"/>
        <end position="53"/>
    </location>
</feature>
<dbReference type="GO" id="GO:0000398">
    <property type="term" value="P:mRNA splicing, via spliceosome"/>
    <property type="evidence" value="ECO:0007669"/>
    <property type="project" value="TreeGrafter"/>
</dbReference>
<proteinExistence type="inferred from homology"/>
<reference evidence="5 6" key="1">
    <citation type="journal article" name="Sci. Rep.">
        <title>Telomere-to-telomere assembled and centromere annotated genomes of the two main subspecies of the button mushroom Agaricus bisporus reveal especially polymorphic chromosome ends.</title>
        <authorList>
            <person name="Sonnenberg A.S.M."/>
            <person name="Sedaghat-Telgerd N."/>
            <person name="Lavrijssen B."/>
            <person name="Ohm R.A."/>
            <person name="Hendrickx P.M."/>
            <person name="Scholtmeijer K."/>
            <person name="Baars J.J.P."/>
            <person name="van Peer A."/>
        </authorList>
    </citation>
    <scope>NUCLEOTIDE SEQUENCE [LARGE SCALE GENOMIC DNA]</scope>
    <source>
        <strain evidence="5 6">H119_p4</strain>
    </source>
</reference>
<dbReference type="PANTHER" id="PTHR12072:SF5">
    <property type="entry name" value="CWF19-LIKE PROTEIN 2"/>
    <property type="match status" value="1"/>
</dbReference>
<dbReference type="GO" id="GO:0071014">
    <property type="term" value="C:post-mRNA release spliceosomal complex"/>
    <property type="evidence" value="ECO:0007669"/>
    <property type="project" value="TreeGrafter"/>
</dbReference>
<feature type="compositionally biased region" description="Polar residues" evidence="2">
    <location>
        <begin position="366"/>
        <end position="378"/>
    </location>
</feature>
<feature type="domain" description="Cwf19-like protein C-terminal" evidence="3">
    <location>
        <begin position="707"/>
        <end position="820"/>
    </location>
</feature>
<organism evidence="5 6">
    <name type="scientific">Agaricus bisporus var. burnettii</name>
    <dbReference type="NCBI Taxonomy" id="192524"/>
    <lineage>
        <taxon>Eukaryota</taxon>
        <taxon>Fungi</taxon>
        <taxon>Dikarya</taxon>
        <taxon>Basidiomycota</taxon>
        <taxon>Agaricomycotina</taxon>
        <taxon>Agaricomycetes</taxon>
        <taxon>Agaricomycetidae</taxon>
        <taxon>Agaricales</taxon>
        <taxon>Agaricineae</taxon>
        <taxon>Agaricaceae</taxon>
        <taxon>Agaricus</taxon>
    </lineage>
</organism>
<feature type="region of interest" description="Disordered" evidence="2">
    <location>
        <begin position="278"/>
        <end position="409"/>
    </location>
</feature>
<feature type="compositionally biased region" description="Basic and acidic residues" evidence="2">
    <location>
        <begin position="278"/>
        <end position="302"/>
    </location>
</feature>
<dbReference type="PANTHER" id="PTHR12072">
    <property type="entry name" value="CWF19, CELL CYCLE CONTROL PROTEIN"/>
    <property type="match status" value="1"/>
</dbReference>
<dbReference type="InterPro" id="IPR006767">
    <property type="entry name" value="Cwf19-like_C_dom-2"/>
</dbReference>
<sequence length="826" mass="94012">MDSHEREQKHRSSRHEEKEKERPKHRSHGKDRDRDDRKHKKRRTHDDEHEGQERKHKHRKKEKGGKEVHLAVVDDDVNDEDMWVEKNIDMEGERVLTTDIPTAESLNIVSTAEDHPSDPSLPKVTAATSQLKRDEWMLLPPSIPAFPNASSELQLPLQTNNETLTEGYGDVPPNKRTMSEGLDFFSSLGTEHKKKQPDKPDPDKPKVSYRELNPEIVSGKPTNSDEPPPPPKPNVPGGPGSPWRMMRLRKVYETAEEDNRPLEEVAMERFGSLALFEEAKEERRILDERGGKKADRDRERGRKNGQAEIGFGGEKKLMFTDIGGSGTSSRSSSFRRPGAMGESTPSTPSPPTGTAPVNRRLDSLRLPSQASSPLAQSHTPIPSVMTPPPPVASGSSSAGRPLSPSSLNKLQAKVLRAKLMGAPDAEKLEKEYDMEVKRTHGSQDESGVRTKVEAMPTLDARGRLYDVGHGGEDDRRPAGNKRKKEEKFETHDRKTGEIIRYNADDDTMTLGEMLRQEKFEAGMADQKDLDAQFAKAIMGDTKFENDLEYMDDNAAKLGRQKMRSDAMKRQFAIHDYKRTQQVLATCPFCYGEDDSLPKAPIVAMGTRTYLSCTTFEELVKGHCLIVPIQHHLSMLEADDDTWDEVRNFMKCLMRMFAEDDKGVIFYETVISLKWQKHTFVECVPLPWDQFDLIPGYFKESILTSEAEWSQHKKLIDFSSRPGGFRRAMVPNLPYFMVQFDYKGEKGYGHVIEGTGKDVDEELDEGEKGGGEFPRYFAGEIIGNLLDLEPRRWRRPRKVDFRSNKERVKSFKKEYEKFDWTGMIERQ</sequence>
<feature type="region of interest" description="Disordered" evidence="2">
    <location>
        <begin position="190"/>
        <end position="249"/>
    </location>
</feature>